<gene>
    <name evidence="1" type="ORF">CSUI_003009</name>
</gene>
<protein>
    <submittedName>
        <fullName evidence="1">Uncharacterized protein</fullName>
    </submittedName>
</protein>
<dbReference type="AlphaFoldDB" id="A0A2C6KRW7"/>
<proteinExistence type="predicted"/>
<dbReference type="VEuPathDB" id="ToxoDB:CSUI_003009"/>
<reference evidence="1 2" key="1">
    <citation type="journal article" date="2017" name="Int. J. Parasitol.">
        <title>The genome of the protozoan parasite Cystoisospora suis and a reverse vaccinology approach to identify vaccine candidates.</title>
        <authorList>
            <person name="Palmieri N."/>
            <person name="Shrestha A."/>
            <person name="Ruttkowski B."/>
            <person name="Beck T."/>
            <person name="Vogl C."/>
            <person name="Tomley F."/>
            <person name="Blake D.P."/>
            <person name="Joachim A."/>
        </authorList>
    </citation>
    <scope>NUCLEOTIDE SEQUENCE [LARGE SCALE GENOMIC DNA]</scope>
    <source>
        <strain evidence="1 2">Wien I</strain>
    </source>
</reference>
<comment type="caution">
    <text evidence="1">The sequence shown here is derived from an EMBL/GenBank/DDBJ whole genome shotgun (WGS) entry which is preliminary data.</text>
</comment>
<dbReference type="Proteomes" id="UP000221165">
    <property type="component" value="Unassembled WGS sequence"/>
</dbReference>
<sequence>MWSCANEQLHLGSWLIASLVRRTMAPSDLPQFALWSLSNFAAEFVVVLTCREDPLFLQEKNQFHAVPVLFSVWVFLRELCHPGAAAFAPACN</sequence>
<organism evidence="1 2">
    <name type="scientific">Cystoisospora suis</name>
    <dbReference type="NCBI Taxonomy" id="483139"/>
    <lineage>
        <taxon>Eukaryota</taxon>
        <taxon>Sar</taxon>
        <taxon>Alveolata</taxon>
        <taxon>Apicomplexa</taxon>
        <taxon>Conoidasida</taxon>
        <taxon>Coccidia</taxon>
        <taxon>Eucoccidiorida</taxon>
        <taxon>Eimeriorina</taxon>
        <taxon>Sarcocystidae</taxon>
        <taxon>Cystoisospora</taxon>
    </lineage>
</organism>
<name>A0A2C6KRW7_9APIC</name>
<dbReference type="RefSeq" id="XP_067924817.1">
    <property type="nucleotide sequence ID" value="XM_068063207.1"/>
</dbReference>
<keyword evidence="2" id="KW-1185">Reference proteome</keyword>
<evidence type="ECO:0000313" key="1">
    <source>
        <dbReference type="EMBL" id="PHJ23140.1"/>
    </source>
</evidence>
<dbReference type="GeneID" id="94426418"/>
<dbReference type="EMBL" id="MIGC01001272">
    <property type="protein sequence ID" value="PHJ23140.1"/>
    <property type="molecule type" value="Genomic_DNA"/>
</dbReference>
<accession>A0A2C6KRW7</accession>
<evidence type="ECO:0000313" key="2">
    <source>
        <dbReference type="Proteomes" id="UP000221165"/>
    </source>
</evidence>